<keyword evidence="1" id="KW-1133">Transmembrane helix</keyword>
<evidence type="ECO:0000313" key="2">
    <source>
        <dbReference type="EMBL" id="MDQ0161897.1"/>
    </source>
</evidence>
<reference evidence="2 3" key="1">
    <citation type="submission" date="2023-07" db="EMBL/GenBank/DDBJ databases">
        <title>Genomic Encyclopedia of Type Strains, Phase IV (KMG-IV): sequencing the most valuable type-strain genomes for metagenomic binning, comparative biology and taxonomic classification.</title>
        <authorList>
            <person name="Goeker M."/>
        </authorList>
    </citation>
    <scope>NUCLEOTIDE SEQUENCE [LARGE SCALE GENOMIC DNA]</scope>
    <source>
        <strain evidence="2 3">DSM 19092</strain>
    </source>
</reference>
<name>A0ABT9VLZ2_9BACI</name>
<dbReference type="RefSeq" id="WP_419151476.1">
    <property type="nucleotide sequence ID" value="NZ_JAUSTR010000002.1"/>
</dbReference>
<proteinExistence type="predicted"/>
<evidence type="ECO:0000313" key="3">
    <source>
        <dbReference type="Proteomes" id="UP001225646"/>
    </source>
</evidence>
<protein>
    <recommendedName>
        <fullName evidence="4">DUF5679 domain-containing protein</fullName>
    </recommendedName>
</protein>
<keyword evidence="3" id="KW-1185">Reference proteome</keyword>
<sequence length="96" mass="11003">MSEIKNVKGIFFSKGICECGSEIKINSKNLVDRENSYISQVPLICGNCGKKYNEIVKRKLSITDKVKMMIILGAISLLMLFVFYKLSLFIVTFYHR</sequence>
<keyword evidence="1" id="KW-0472">Membrane</keyword>
<feature type="transmembrane region" description="Helical" evidence="1">
    <location>
        <begin position="68"/>
        <end position="94"/>
    </location>
</feature>
<accession>A0ABT9VLZ2</accession>
<comment type="caution">
    <text evidence="2">The sequence shown here is derived from an EMBL/GenBank/DDBJ whole genome shotgun (WGS) entry which is preliminary data.</text>
</comment>
<evidence type="ECO:0000256" key="1">
    <source>
        <dbReference type="SAM" id="Phobius"/>
    </source>
</evidence>
<organism evidence="2 3">
    <name type="scientific">Aeribacillus alveayuensis</name>
    <dbReference type="NCBI Taxonomy" id="279215"/>
    <lineage>
        <taxon>Bacteria</taxon>
        <taxon>Bacillati</taxon>
        <taxon>Bacillota</taxon>
        <taxon>Bacilli</taxon>
        <taxon>Bacillales</taxon>
        <taxon>Bacillaceae</taxon>
        <taxon>Aeribacillus</taxon>
    </lineage>
</organism>
<dbReference type="Proteomes" id="UP001225646">
    <property type="component" value="Unassembled WGS sequence"/>
</dbReference>
<keyword evidence="1" id="KW-0812">Transmembrane</keyword>
<gene>
    <name evidence="2" type="ORF">J2S06_000971</name>
</gene>
<dbReference type="EMBL" id="JAUSTR010000002">
    <property type="protein sequence ID" value="MDQ0161897.1"/>
    <property type="molecule type" value="Genomic_DNA"/>
</dbReference>
<evidence type="ECO:0008006" key="4">
    <source>
        <dbReference type="Google" id="ProtNLM"/>
    </source>
</evidence>